<dbReference type="Gene3D" id="1.25.40.20">
    <property type="entry name" value="Ankyrin repeat-containing domain"/>
    <property type="match status" value="1"/>
</dbReference>
<dbReference type="InterPro" id="IPR000719">
    <property type="entry name" value="Prot_kinase_dom"/>
</dbReference>
<evidence type="ECO:0000259" key="3">
    <source>
        <dbReference type="PROSITE" id="PS50011"/>
    </source>
</evidence>
<name>A0A9N9AM36_FUNMO</name>
<reference evidence="4" key="1">
    <citation type="submission" date="2021-06" db="EMBL/GenBank/DDBJ databases">
        <authorList>
            <person name="Kallberg Y."/>
            <person name="Tangrot J."/>
            <person name="Rosling A."/>
        </authorList>
    </citation>
    <scope>NUCLEOTIDE SEQUENCE</scope>
    <source>
        <strain evidence="4">87-6 pot B 2015</strain>
    </source>
</reference>
<gene>
    <name evidence="4" type="ORF">FMOSSE_LOCUS5673</name>
</gene>
<dbReference type="Pfam" id="PF07714">
    <property type="entry name" value="PK_Tyr_Ser-Thr"/>
    <property type="match status" value="1"/>
</dbReference>
<dbReference type="EMBL" id="CAJVPP010001110">
    <property type="protein sequence ID" value="CAG8534534.1"/>
    <property type="molecule type" value="Genomic_DNA"/>
</dbReference>
<dbReference type="InterPro" id="IPR001245">
    <property type="entry name" value="Ser-Thr/Tyr_kinase_cat_dom"/>
</dbReference>
<dbReference type="GO" id="GO:0097527">
    <property type="term" value="P:necroptotic signaling pathway"/>
    <property type="evidence" value="ECO:0007669"/>
    <property type="project" value="TreeGrafter"/>
</dbReference>
<dbReference type="SUPFAM" id="SSF56112">
    <property type="entry name" value="Protein kinase-like (PK-like)"/>
    <property type="match status" value="1"/>
</dbReference>
<dbReference type="Gene3D" id="3.80.10.10">
    <property type="entry name" value="Ribonuclease Inhibitor"/>
    <property type="match status" value="2"/>
</dbReference>
<evidence type="ECO:0000256" key="2">
    <source>
        <dbReference type="ARBA" id="ARBA00022840"/>
    </source>
</evidence>
<accession>A0A9N9AM36</accession>
<dbReference type="PROSITE" id="PS50011">
    <property type="entry name" value="PROTEIN_KINASE_DOM"/>
    <property type="match status" value="1"/>
</dbReference>
<dbReference type="GO" id="GO:0004672">
    <property type="term" value="F:protein kinase activity"/>
    <property type="evidence" value="ECO:0007669"/>
    <property type="project" value="InterPro"/>
</dbReference>
<dbReference type="PANTHER" id="PTHR44329">
    <property type="entry name" value="SERINE/THREONINE-PROTEIN KINASE TNNI3K-RELATED"/>
    <property type="match status" value="1"/>
</dbReference>
<sequence length="1557" mass="180047">MATDLNEEFILNVLENLSENPNDLYACMQLNHRWSKVAVTILWRKHPWKNTFYTIKFWKPISYTILLSFPKHVKELLVFNNISKSSIINRKPMHDYISPCRYLSQNLIAILAQAILYKKNYKTNYNFYNNQYYLIDELWKLFLNGSQRIDHFVLPCDQSMNQFYQKGEYDSKFQTITRLECTTRISPDIYVQLSKISNNITDLIVYIYFNYPNYDNQGLATLISLQKNLRRIKFISYDYEYNNKECPNISSSLQHLTKSLISLEFKEEDISYMSLKHVNPFLTNLRYLSIDLGMENIFINNVLNSLNSMKLPSLEILEITLSDINSLEPIISLLQKTKYTIKKIQIETHALNKKSIESVSNYVDTITAYCPKIESLNLWVTSNVLNDIEILFSSCMNLKYLKLEAIAGDGDDEILEANPFLKLIPSKISRDLKKIDLIGRWNFNDEELEDFLISSEQHENFGLGIEFHCVKEFDTKEGDDRVNYWKKTGIKVSSKIVQNNLIVDDEMNKLFLHELKLYSQRDFNERIIQVFGISQVPTTNSLFFVTQFADGGTLHHFLEKNFAKLSWVDKLDIAYQVSEGVNFLHVNGITHGNLYPWNIVFHQNRVKLSDFGMIKYLTSPTSVDASTRDEFSINNVPYVEPQLLLDKSYRKDARSDIYGLGVIMWEISSGRSPYQDDPIKRNLIFNILHNKRENVIPNTPIAYSEFYTRCWNNDPTKRPIIGILLKQLKNLLDIMNTGHKSSNRMSEQELSEMAKDAMTAELWLTKIDKKIEKPTPTKITKIVTTEHDKKSLKITTEGLSVSNVRKEIKHTNTTVISNEPELTMEQTTLKKSWKKKVKTRAKNLVRRLSGSEKLFRRSTGRSTHVLSEEGADWTSVLSDKEKETPTTPKSETSLKGRGFFNIGRSYSDNSMRRISTITAEPDKFPYSEYCRMLFASNNWTINSAPCFAAYHVRQGDIDGLKWHVKVQEEEVNKVQQVTGPRNSYRRPLESLMIEAAQYCPGEKIIETFNVLRSLKATCDCTNSYTGGSPIIYLGENKSLFSAETNSKHFKESLIYLMSNGCSINSTKNNGDTLLLTILFKWHKGLTPNLLRFCLENGANPNSRNEIGGNPLGYTLTQVRFNYHCGPFEKIYKIIKLLVSHGADVNKQITIPGKKLPNLLFVCVDMGINMREEWVKKLIKMAFDLTDDQKEKELIKSGEALNVLGYAAKLSQLETIKVLLDRIYSLSSPESIKEALNVTGSEEETLEDLYSCILVSKYWSANSTPILWSNIIPSQGIITTYMAFFTEKEQKVLEKSGITFDKVCERKSATYCYPSFLKSISMQELSQAIFLWCRNNCPQPISKQYNLLLRGILNIFAKHCVTLYQLDLDKRSLLDNLHHELWILLQEPNYQSFISNIKQLSLDVRKLVNVECLELLCQTCQRLKILKVDMTLDETYWSSDQKLAEIIKSQKELKTFYLRRGKITPTIISALEYHAKSLKMLHFRRVDFKKCKSLRSIFKESNQLEVLIVHGCKNLSENICKELMNTTSFPKLVEVDCEGLVTWNTIIKRHDYQNIKVI</sequence>
<proteinExistence type="predicted"/>
<dbReference type="SUPFAM" id="SSF52047">
    <property type="entry name" value="RNI-like"/>
    <property type="match status" value="2"/>
</dbReference>
<keyword evidence="1" id="KW-0547">Nucleotide-binding</keyword>
<evidence type="ECO:0000313" key="4">
    <source>
        <dbReference type="EMBL" id="CAG8534534.1"/>
    </source>
</evidence>
<dbReference type="InterPro" id="IPR011009">
    <property type="entry name" value="Kinase-like_dom_sf"/>
</dbReference>
<dbReference type="InterPro" id="IPR036770">
    <property type="entry name" value="Ankyrin_rpt-contain_sf"/>
</dbReference>
<dbReference type="InterPro" id="IPR051681">
    <property type="entry name" value="Ser/Thr_Kinases-Pseudokinases"/>
</dbReference>
<evidence type="ECO:0000256" key="1">
    <source>
        <dbReference type="ARBA" id="ARBA00022741"/>
    </source>
</evidence>
<dbReference type="GO" id="GO:0005524">
    <property type="term" value="F:ATP binding"/>
    <property type="evidence" value="ECO:0007669"/>
    <property type="project" value="UniProtKB-KW"/>
</dbReference>
<dbReference type="Gene3D" id="1.10.510.10">
    <property type="entry name" value="Transferase(Phosphotransferase) domain 1"/>
    <property type="match status" value="1"/>
</dbReference>
<feature type="domain" description="Protein kinase" evidence="3">
    <location>
        <begin position="432"/>
        <end position="732"/>
    </location>
</feature>
<dbReference type="PANTHER" id="PTHR44329:SF298">
    <property type="entry name" value="MIXED LINEAGE KINASE DOMAIN-LIKE PROTEIN"/>
    <property type="match status" value="1"/>
</dbReference>
<dbReference type="InterPro" id="IPR032675">
    <property type="entry name" value="LRR_dom_sf"/>
</dbReference>
<keyword evidence="5" id="KW-1185">Reference proteome</keyword>
<evidence type="ECO:0000313" key="5">
    <source>
        <dbReference type="Proteomes" id="UP000789375"/>
    </source>
</evidence>
<protein>
    <submittedName>
        <fullName evidence="4">2320_t:CDS:1</fullName>
    </submittedName>
</protein>
<dbReference type="Proteomes" id="UP000789375">
    <property type="component" value="Unassembled WGS sequence"/>
</dbReference>
<keyword evidence="2" id="KW-0067">ATP-binding</keyword>
<organism evidence="4 5">
    <name type="scientific">Funneliformis mosseae</name>
    <name type="common">Endomycorrhizal fungus</name>
    <name type="synonym">Glomus mosseae</name>
    <dbReference type="NCBI Taxonomy" id="27381"/>
    <lineage>
        <taxon>Eukaryota</taxon>
        <taxon>Fungi</taxon>
        <taxon>Fungi incertae sedis</taxon>
        <taxon>Mucoromycota</taxon>
        <taxon>Glomeromycotina</taxon>
        <taxon>Glomeromycetes</taxon>
        <taxon>Glomerales</taxon>
        <taxon>Glomeraceae</taxon>
        <taxon>Funneliformis</taxon>
    </lineage>
</organism>
<comment type="caution">
    <text evidence="4">The sequence shown here is derived from an EMBL/GenBank/DDBJ whole genome shotgun (WGS) entry which is preliminary data.</text>
</comment>
<dbReference type="SUPFAM" id="SSF48403">
    <property type="entry name" value="Ankyrin repeat"/>
    <property type="match status" value="1"/>
</dbReference>